<gene>
    <name evidence="1" type="ORF">Tci_627303</name>
</gene>
<evidence type="ECO:0000313" key="1">
    <source>
        <dbReference type="EMBL" id="GFA55331.1"/>
    </source>
</evidence>
<protein>
    <submittedName>
        <fullName evidence="1">Uncharacterized protein</fullName>
    </submittedName>
</protein>
<accession>A0A699JSX9</accession>
<organism evidence="1">
    <name type="scientific">Tanacetum cinerariifolium</name>
    <name type="common">Dalmatian daisy</name>
    <name type="synonym">Chrysanthemum cinerariifolium</name>
    <dbReference type="NCBI Taxonomy" id="118510"/>
    <lineage>
        <taxon>Eukaryota</taxon>
        <taxon>Viridiplantae</taxon>
        <taxon>Streptophyta</taxon>
        <taxon>Embryophyta</taxon>
        <taxon>Tracheophyta</taxon>
        <taxon>Spermatophyta</taxon>
        <taxon>Magnoliopsida</taxon>
        <taxon>eudicotyledons</taxon>
        <taxon>Gunneridae</taxon>
        <taxon>Pentapetalae</taxon>
        <taxon>asterids</taxon>
        <taxon>campanulids</taxon>
        <taxon>Asterales</taxon>
        <taxon>Asteraceae</taxon>
        <taxon>Asteroideae</taxon>
        <taxon>Anthemideae</taxon>
        <taxon>Anthemidinae</taxon>
        <taxon>Tanacetum</taxon>
    </lineage>
</organism>
<reference evidence="1" key="1">
    <citation type="journal article" date="2019" name="Sci. Rep.">
        <title>Draft genome of Tanacetum cinerariifolium, the natural source of mosquito coil.</title>
        <authorList>
            <person name="Yamashiro T."/>
            <person name="Shiraishi A."/>
            <person name="Satake H."/>
            <person name="Nakayama K."/>
        </authorList>
    </citation>
    <scope>NUCLEOTIDE SEQUENCE</scope>
</reference>
<proteinExistence type="predicted"/>
<comment type="caution">
    <text evidence="1">The sequence shown here is derived from an EMBL/GenBank/DDBJ whole genome shotgun (WGS) entry which is preliminary data.</text>
</comment>
<dbReference type="AlphaFoldDB" id="A0A699JSX9"/>
<sequence length="142" mass="16072">MTQSGSGVSSASSFGNVLNQSRQVLIFERWASPVSYNSERCISSCIRLSSTGGRELGFCLEKLEGASCISKSPLEEVKEDLDHHDAFCEMYPMLHEVNHCCHIAWMLQEIHRELHAPDVVCRSYFQTSNHEVFLSFELQTNL</sequence>
<name>A0A699JSX9_TANCI</name>
<dbReference type="EMBL" id="BKCJ010444419">
    <property type="protein sequence ID" value="GFA55331.1"/>
    <property type="molecule type" value="Genomic_DNA"/>
</dbReference>